<feature type="domain" description="Cardiolipin synthase N-terminal" evidence="7">
    <location>
        <begin position="13"/>
        <end position="55"/>
    </location>
</feature>
<keyword evidence="4 6" id="KW-1133">Transmembrane helix</keyword>
<evidence type="ECO:0000256" key="4">
    <source>
        <dbReference type="ARBA" id="ARBA00022989"/>
    </source>
</evidence>
<keyword evidence="3 6" id="KW-0812">Transmembrane</keyword>
<gene>
    <name evidence="8" type="ORF">HJ536_14635</name>
</gene>
<accession>A0A850QCH8</accession>
<evidence type="ECO:0000256" key="6">
    <source>
        <dbReference type="SAM" id="Phobius"/>
    </source>
</evidence>
<comment type="caution">
    <text evidence="8">The sequence shown here is derived from an EMBL/GenBank/DDBJ whole genome shotgun (WGS) entry which is preliminary data.</text>
</comment>
<evidence type="ECO:0000313" key="8">
    <source>
        <dbReference type="EMBL" id="NVO24600.1"/>
    </source>
</evidence>
<dbReference type="EMBL" id="JABCJE010000007">
    <property type="protein sequence ID" value="NVO24600.1"/>
    <property type="molecule type" value="Genomic_DNA"/>
</dbReference>
<sequence>MEYSGIGGFIVLVLDIWALVSIVGSHRGTGSKVIWVLLVLFLPILGFILWLFFGPRSKRI</sequence>
<dbReference type="AlphaFoldDB" id="A0A850QCH8"/>
<feature type="transmembrane region" description="Helical" evidence="6">
    <location>
        <begin position="33"/>
        <end position="53"/>
    </location>
</feature>
<protein>
    <submittedName>
        <fullName evidence="8">PLDc_N domain-containing protein</fullName>
    </submittedName>
</protein>
<dbReference type="Pfam" id="PF13396">
    <property type="entry name" value="PLDc_N"/>
    <property type="match status" value="1"/>
</dbReference>
<comment type="subcellular location">
    <subcellularLocation>
        <location evidence="1">Cell membrane</location>
        <topology evidence="1">Multi-pass membrane protein</topology>
    </subcellularLocation>
</comment>
<evidence type="ECO:0000256" key="5">
    <source>
        <dbReference type="ARBA" id="ARBA00023136"/>
    </source>
</evidence>
<evidence type="ECO:0000256" key="3">
    <source>
        <dbReference type="ARBA" id="ARBA00022692"/>
    </source>
</evidence>
<proteinExistence type="predicted"/>
<feature type="transmembrane region" description="Helical" evidence="6">
    <location>
        <begin position="6"/>
        <end position="26"/>
    </location>
</feature>
<keyword evidence="5 6" id="KW-0472">Membrane</keyword>
<evidence type="ECO:0000256" key="1">
    <source>
        <dbReference type="ARBA" id="ARBA00004651"/>
    </source>
</evidence>
<organism evidence="8 9">
    <name type="scientific">Donghicola mangrovi</name>
    <dbReference type="NCBI Taxonomy" id="2729614"/>
    <lineage>
        <taxon>Bacteria</taxon>
        <taxon>Pseudomonadati</taxon>
        <taxon>Pseudomonadota</taxon>
        <taxon>Alphaproteobacteria</taxon>
        <taxon>Rhodobacterales</taxon>
        <taxon>Roseobacteraceae</taxon>
        <taxon>Donghicola</taxon>
    </lineage>
</organism>
<evidence type="ECO:0000256" key="2">
    <source>
        <dbReference type="ARBA" id="ARBA00022475"/>
    </source>
</evidence>
<evidence type="ECO:0000259" key="7">
    <source>
        <dbReference type="Pfam" id="PF13396"/>
    </source>
</evidence>
<name>A0A850QCH8_9RHOB</name>
<keyword evidence="2" id="KW-1003">Cell membrane</keyword>
<dbReference type="GO" id="GO:0005886">
    <property type="term" value="C:plasma membrane"/>
    <property type="evidence" value="ECO:0007669"/>
    <property type="project" value="UniProtKB-SubCell"/>
</dbReference>
<dbReference type="InterPro" id="IPR027379">
    <property type="entry name" value="CLS_N"/>
</dbReference>
<evidence type="ECO:0000313" key="9">
    <source>
        <dbReference type="Proteomes" id="UP000592216"/>
    </source>
</evidence>
<dbReference type="Proteomes" id="UP000592216">
    <property type="component" value="Unassembled WGS sequence"/>
</dbReference>
<reference evidence="8 9" key="1">
    <citation type="submission" date="2020-04" db="EMBL/GenBank/DDBJ databases">
        <title>Donghicola sp., a member of the Rhodobacteraceae family isolated from mangrove forest in Thailand.</title>
        <authorList>
            <person name="Charoenyingcharoen P."/>
            <person name="Yukphan P."/>
        </authorList>
    </citation>
    <scope>NUCLEOTIDE SEQUENCE [LARGE SCALE GENOMIC DNA]</scope>
    <source>
        <strain evidence="8 9">B5-SW-15</strain>
    </source>
</reference>